<reference evidence="2 3" key="1">
    <citation type="submission" date="2021-01" db="EMBL/GenBank/DDBJ databases">
        <title>Whole genome shotgun sequence of Catellatospora bangladeshensis NBRC 107357.</title>
        <authorList>
            <person name="Komaki H."/>
            <person name="Tamura T."/>
        </authorList>
    </citation>
    <scope>NUCLEOTIDE SEQUENCE [LARGE SCALE GENOMIC DNA]</scope>
    <source>
        <strain evidence="2 3">NBRC 107357</strain>
    </source>
</reference>
<proteinExistence type="predicted"/>
<dbReference type="EMBL" id="BONF01000026">
    <property type="protein sequence ID" value="GIF83001.1"/>
    <property type="molecule type" value="Genomic_DNA"/>
</dbReference>
<evidence type="ECO:0000313" key="3">
    <source>
        <dbReference type="Proteomes" id="UP000601223"/>
    </source>
</evidence>
<organism evidence="2 3">
    <name type="scientific">Catellatospora bangladeshensis</name>
    <dbReference type="NCBI Taxonomy" id="310355"/>
    <lineage>
        <taxon>Bacteria</taxon>
        <taxon>Bacillati</taxon>
        <taxon>Actinomycetota</taxon>
        <taxon>Actinomycetes</taxon>
        <taxon>Micromonosporales</taxon>
        <taxon>Micromonosporaceae</taxon>
        <taxon>Catellatospora</taxon>
    </lineage>
</organism>
<dbReference type="Proteomes" id="UP000601223">
    <property type="component" value="Unassembled WGS sequence"/>
</dbReference>
<keyword evidence="3" id="KW-1185">Reference proteome</keyword>
<gene>
    <name evidence="2" type="ORF">Cba03nite_43500</name>
</gene>
<evidence type="ECO:0000313" key="2">
    <source>
        <dbReference type="EMBL" id="GIF83001.1"/>
    </source>
</evidence>
<accession>A0A8J3JEI6</accession>
<sequence length="97" mass="11381">MGMAENRTKSFYLPPDVLEYLASSENASATVTRLVRRERLREQEASAYERIHGHPVSDRARERAKRWSREQLDAAARHADEHRDTTDELRRRMGWTA</sequence>
<name>A0A8J3JEI6_9ACTN</name>
<comment type="caution">
    <text evidence="2">The sequence shown here is derived from an EMBL/GenBank/DDBJ whole genome shotgun (WGS) entry which is preliminary data.</text>
</comment>
<protein>
    <submittedName>
        <fullName evidence="2">Uncharacterized protein</fullName>
    </submittedName>
</protein>
<feature type="region of interest" description="Disordered" evidence="1">
    <location>
        <begin position="73"/>
        <end position="97"/>
    </location>
</feature>
<feature type="compositionally biased region" description="Basic and acidic residues" evidence="1">
    <location>
        <begin position="73"/>
        <end position="91"/>
    </location>
</feature>
<dbReference type="AlphaFoldDB" id="A0A8J3JEI6"/>
<evidence type="ECO:0000256" key="1">
    <source>
        <dbReference type="SAM" id="MobiDB-lite"/>
    </source>
</evidence>